<sequence length="302" mass="33952">MYNYDLKPQHDPYVQVAEKAMQSLSDPAFVSLAEAIPPLRYLPAWFSGAGFQKLARETKEATDAMLEIPTEFVRKRVERGYTSDNPCLMTDLLKYCKTQEDDTALKEAAATGYLAGADTTSSALGTFFYAMALHPHFQKKAQEEIDMITDGDRLPIWEDRASMPYLEAILREVMRWKAITPLGLSHSTTEDDVYQGATVVPNIWAMTHDGQIYQNPEVFDPGRFLTPDGHLTDDDFWYAIANILAVFEIDRKKDANGNYLPLEVEYSNTLVSHAQPFECSIKPRSQSISQIVLQEHAAAAKG</sequence>
<organism evidence="9 10">
    <name type="scientific">Agrocybe chaxingu</name>
    <dbReference type="NCBI Taxonomy" id="84603"/>
    <lineage>
        <taxon>Eukaryota</taxon>
        <taxon>Fungi</taxon>
        <taxon>Dikarya</taxon>
        <taxon>Basidiomycota</taxon>
        <taxon>Agaricomycotina</taxon>
        <taxon>Agaricomycetes</taxon>
        <taxon>Agaricomycetidae</taxon>
        <taxon>Agaricales</taxon>
        <taxon>Agaricineae</taxon>
        <taxon>Strophariaceae</taxon>
        <taxon>Agrocybe</taxon>
    </lineage>
</organism>
<dbReference type="EMBL" id="JANKHO010000100">
    <property type="protein sequence ID" value="KAJ3515359.1"/>
    <property type="molecule type" value="Genomic_DNA"/>
</dbReference>
<dbReference type="InterPro" id="IPR036396">
    <property type="entry name" value="Cyt_P450_sf"/>
</dbReference>
<evidence type="ECO:0000256" key="3">
    <source>
        <dbReference type="ARBA" id="ARBA00010617"/>
    </source>
</evidence>
<evidence type="ECO:0000256" key="2">
    <source>
        <dbReference type="ARBA" id="ARBA00005179"/>
    </source>
</evidence>
<gene>
    <name evidence="9" type="ORF">NLJ89_g1812</name>
</gene>
<comment type="cofactor">
    <cofactor evidence="1">
        <name>heme</name>
        <dbReference type="ChEBI" id="CHEBI:30413"/>
    </cofactor>
</comment>
<dbReference type="GO" id="GO:0016705">
    <property type="term" value="F:oxidoreductase activity, acting on paired donors, with incorporation or reduction of molecular oxygen"/>
    <property type="evidence" value="ECO:0007669"/>
    <property type="project" value="InterPro"/>
</dbReference>
<dbReference type="Proteomes" id="UP001148786">
    <property type="component" value="Unassembled WGS sequence"/>
</dbReference>
<evidence type="ECO:0000313" key="9">
    <source>
        <dbReference type="EMBL" id="KAJ3515359.1"/>
    </source>
</evidence>
<dbReference type="InterPro" id="IPR002401">
    <property type="entry name" value="Cyt_P450_E_grp-I"/>
</dbReference>
<dbReference type="PRINTS" id="PR00463">
    <property type="entry name" value="EP450I"/>
</dbReference>
<evidence type="ECO:0000256" key="6">
    <source>
        <dbReference type="ARBA" id="ARBA00023002"/>
    </source>
</evidence>
<dbReference type="InterPro" id="IPR050364">
    <property type="entry name" value="Cytochrome_P450_fung"/>
</dbReference>
<dbReference type="Gene3D" id="1.10.630.10">
    <property type="entry name" value="Cytochrome P450"/>
    <property type="match status" value="1"/>
</dbReference>
<proteinExistence type="inferred from homology"/>
<dbReference type="InterPro" id="IPR001128">
    <property type="entry name" value="Cyt_P450"/>
</dbReference>
<keyword evidence="5" id="KW-0479">Metal-binding</keyword>
<dbReference type="Pfam" id="PF00067">
    <property type="entry name" value="p450"/>
    <property type="match status" value="1"/>
</dbReference>
<dbReference type="GO" id="GO:0005506">
    <property type="term" value="F:iron ion binding"/>
    <property type="evidence" value="ECO:0007669"/>
    <property type="project" value="InterPro"/>
</dbReference>
<dbReference type="GO" id="GO:0020037">
    <property type="term" value="F:heme binding"/>
    <property type="evidence" value="ECO:0007669"/>
    <property type="project" value="InterPro"/>
</dbReference>
<keyword evidence="7" id="KW-0408">Iron</keyword>
<evidence type="ECO:0008006" key="11">
    <source>
        <dbReference type="Google" id="ProtNLM"/>
    </source>
</evidence>
<comment type="pathway">
    <text evidence="2">Secondary metabolite biosynthesis.</text>
</comment>
<keyword evidence="6" id="KW-0560">Oxidoreductase</keyword>
<reference evidence="9" key="1">
    <citation type="submission" date="2022-07" db="EMBL/GenBank/DDBJ databases">
        <title>Genome Sequence of Agrocybe chaxingu.</title>
        <authorList>
            <person name="Buettner E."/>
        </authorList>
    </citation>
    <scope>NUCLEOTIDE SEQUENCE</scope>
    <source>
        <strain evidence="9">MP-N11</strain>
    </source>
</reference>
<name>A0A9W8MZC7_9AGAR</name>
<dbReference type="SUPFAM" id="SSF48264">
    <property type="entry name" value="Cytochrome P450"/>
    <property type="match status" value="1"/>
</dbReference>
<dbReference type="PANTHER" id="PTHR46300:SF7">
    <property type="entry name" value="P450, PUTATIVE (EUROFUNG)-RELATED"/>
    <property type="match status" value="1"/>
</dbReference>
<evidence type="ECO:0000256" key="7">
    <source>
        <dbReference type="ARBA" id="ARBA00023004"/>
    </source>
</evidence>
<evidence type="ECO:0000256" key="1">
    <source>
        <dbReference type="ARBA" id="ARBA00001971"/>
    </source>
</evidence>
<evidence type="ECO:0000313" key="10">
    <source>
        <dbReference type="Proteomes" id="UP001148786"/>
    </source>
</evidence>
<dbReference type="GO" id="GO:0004497">
    <property type="term" value="F:monooxygenase activity"/>
    <property type="evidence" value="ECO:0007669"/>
    <property type="project" value="UniProtKB-KW"/>
</dbReference>
<keyword evidence="4" id="KW-0349">Heme</keyword>
<evidence type="ECO:0000256" key="5">
    <source>
        <dbReference type="ARBA" id="ARBA00022723"/>
    </source>
</evidence>
<dbReference type="OrthoDB" id="2789670at2759"/>
<evidence type="ECO:0000256" key="8">
    <source>
        <dbReference type="ARBA" id="ARBA00023033"/>
    </source>
</evidence>
<comment type="similarity">
    <text evidence="3">Belongs to the cytochrome P450 family.</text>
</comment>
<dbReference type="AlphaFoldDB" id="A0A9W8MZC7"/>
<accession>A0A9W8MZC7</accession>
<keyword evidence="10" id="KW-1185">Reference proteome</keyword>
<dbReference type="GO" id="GO:0016020">
    <property type="term" value="C:membrane"/>
    <property type="evidence" value="ECO:0007669"/>
    <property type="project" value="UniProtKB-SubCell"/>
</dbReference>
<protein>
    <recommendedName>
        <fullName evidence="11">Cytochrome P450 monooxygenase</fullName>
    </recommendedName>
</protein>
<dbReference type="PANTHER" id="PTHR46300">
    <property type="entry name" value="P450, PUTATIVE (EUROFUNG)-RELATED-RELATED"/>
    <property type="match status" value="1"/>
</dbReference>
<evidence type="ECO:0000256" key="4">
    <source>
        <dbReference type="ARBA" id="ARBA00022617"/>
    </source>
</evidence>
<comment type="caution">
    <text evidence="9">The sequence shown here is derived from an EMBL/GenBank/DDBJ whole genome shotgun (WGS) entry which is preliminary data.</text>
</comment>
<keyword evidence="8" id="KW-0503">Monooxygenase</keyword>